<accession>A0A037ZKJ9</accession>
<sequence length="458" mass="51448">MADLTPANRNPWYVLATLYGEQEGEIDWELEQRNRRVWNAWACQNMSPERRAEVAVTCRIDVEETEGWDAIADEVARLHKEEMQTRNGDGFPYPGLPDPSDVMDCSKTHFPKSVVLEKRVFASAAYFDSATFSADANFESATFSADANFVSANFVSAAFSADAYFDSATFSAEANFDSATFSDVAYFSSATFSADAYFDSATFSADANFVSAAFSADANFDSATFDGPVFFDNSEFGTAKRSKPAPVTFAGAQFARPTSFRLAKFHQTFPDLSGAILHDQTTFTARDGHWPVQIDRPKDQDALIAARESAATIRHVVGKQGLPEDEHFFFRKEMGFARRVGSIWQRLPYFAFWVFSNYGYSIARPMRWLALLFTVPSLYYGCYFFGQNGASLTERFLGAVGLSFSSIFNFFGFQRSFFRDEIDQFDTVMALLSGTQTVMGYILLFFLALGLRQRFRLR</sequence>
<evidence type="ECO:0008006" key="4">
    <source>
        <dbReference type="Google" id="ProtNLM"/>
    </source>
</evidence>
<gene>
    <name evidence="2" type="ORF">ACMU_10480</name>
</gene>
<evidence type="ECO:0000256" key="1">
    <source>
        <dbReference type="SAM" id="Phobius"/>
    </source>
</evidence>
<reference evidence="2 3" key="1">
    <citation type="submission" date="2014-03" db="EMBL/GenBank/DDBJ databases">
        <title>Draft Genome Sequence of Actibacterium mucosum KCTC 23349, a Marine Alphaproteobacterium with Complex Ionic Requirements Isolated from Mediterranean Seawater at Malvarrosa Beach, Valencia, Spain.</title>
        <authorList>
            <person name="Arahal D.R."/>
            <person name="Shao Z."/>
            <person name="Lai Q."/>
            <person name="Pujalte M.J."/>
        </authorList>
    </citation>
    <scope>NUCLEOTIDE SEQUENCE [LARGE SCALE GENOMIC DNA]</scope>
    <source>
        <strain evidence="2 3">KCTC 23349</strain>
    </source>
</reference>
<dbReference type="Pfam" id="PF13576">
    <property type="entry name" value="Pentapeptide_3"/>
    <property type="match status" value="1"/>
</dbReference>
<proteinExistence type="predicted"/>
<keyword evidence="1" id="KW-1133">Transmembrane helix</keyword>
<dbReference type="AlphaFoldDB" id="A0A037ZKJ9"/>
<keyword evidence="3" id="KW-1185">Reference proteome</keyword>
<dbReference type="RefSeq" id="WP_051588189.1">
    <property type="nucleotide sequence ID" value="NZ_JFKE01000003.1"/>
</dbReference>
<dbReference type="Proteomes" id="UP000026249">
    <property type="component" value="Unassembled WGS sequence"/>
</dbReference>
<keyword evidence="1" id="KW-0812">Transmembrane</keyword>
<keyword evidence="1" id="KW-0472">Membrane</keyword>
<dbReference type="EMBL" id="JFKE01000003">
    <property type="protein sequence ID" value="KAJ56169.1"/>
    <property type="molecule type" value="Genomic_DNA"/>
</dbReference>
<feature type="transmembrane region" description="Helical" evidence="1">
    <location>
        <begin position="397"/>
        <end position="417"/>
    </location>
</feature>
<dbReference type="InterPro" id="IPR001646">
    <property type="entry name" value="5peptide_repeat"/>
</dbReference>
<evidence type="ECO:0000313" key="3">
    <source>
        <dbReference type="Proteomes" id="UP000026249"/>
    </source>
</evidence>
<comment type="caution">
    <text evidence="2">The sequence shown here is derived from an EMBL/GenBank/DDBJ whole genome shotgun (WGS) entry which is preliminary data.</text>
</comment>
<name>A0A037ZKJ9_9RHOB</name>
<organism evidence="2 3">
    <name type="scientific">Actibacterium mucosum KCTC 23349</name>
    <dbReference type="NCBI Taxonomy" id="1454373"/>
    <lineage>
        <taxon>Bacteria</taxon>
        <taxon>Pseudomonadati</taxon>
        <taxon>Pseudomonadota</taxon>
        <taxon>Alphaproteobacteria</taxon>
        <taxon>Rhodobacterales</taxon>
        <taxon>Roseobacteraceae</taxon>
        <taxon>Actibacterium</taxon>
    </lineage>
</organism>
<dbReference type="STRING" id="1454373.ACMU_10480"/>
<feature type="transmembrane region" description="Helical" evidence="1">
    <location>
        <begin position="429"/>
        <end position="451"/>
    </location>
</feature>
<feature type="transmembrane region" description="Helical" evidence="1">
    <location>
        <begin position="366"/>
        <end position="385"/>
    </location>
</feature>
<protein>
    <recommendedName>
        <fullName evidence="4">Pentapeptide repeat-containing protein</fullName>
    </recommendedName>
</protein>
<evidence type="ECO:0000313" key="2">
    <source>
        <dbReference type="EMBL" id="KAJ56169.1"/>
    </source>
</evidence>